<dbReference type="InterPro" id="IPR036759">
    <property type="entry name" value="TPK_catalytic_sf"/>
</dbReference>
<dbReference type="RefSeq" id="WP_072901124.1">
    <property type="nucleotide sequence ID" value="NZ_FRAD01000003.1"/>
</dbReference>
<dbReference type="GO" id="GO:0005524">
    <property type="term" value="F:ATP binding"/>
    <property type="evidence" value="ECO:0007669"/>
    <property type="project" value="UniProtKB-KW"/>
</dbReference>
<organism evidence="7 8">
    <name type="scientific">Hathewaya proteolytica DSM 3090</name>
    <dbReference type="NCBI Taxonomy" id="1121331"/>
    <lineage>
        <taxon>Bacteria</taxon>
        <taxon>Bacillati</taxon>
        <taxon>Bacillota</taxon>
        <taxon>Clostridia</taxon>
        <taxon>Eubacteriales</taxon>
        <taxon>Clostridiaceae</taxon>
        <taxon>Hathewaya</taxon>
    </lineage>
</organism>
<dbReference type="InterPro" id="IPR036371">
    <property type="entry name" value="TPK_B1-bd_sf"/>
</dbReference>
<sequence>MFGIVLGGGTPPSSEIIEAVTKGENVIVCADGGANTAYKYNLDCKAIIGDSDSIDKEVKKHFKNKNCEFVEYSPEKDYTDTELAIKYLIEEGIDFIIMLGCTGTRIDHTLANIGLMVDYAIKGCHIKIIDDNNIVQVVKSSKTISGPVGAIFSLQAFREDVTNLKIEGAKYPLNGIQLRSGSPLTVSNVFEEKNVSISFDSGILLLIFPRD</sequence>
<evidence type="ECO:0000259" key="6">
    <source>
        <dbReference type="SMART" id="SM00983"/>
    </source>
</evidence>
<dbReference type="GO" id="GO:0006772">
    <property type="term" value="P:thiamine metabolic process"/>
    <property type="evidence" value="ECO:0007669"/>
    <property type="project" value="UniProtKB-UniRule"/>
</dbReference>
<keyword evidence="3 7" id="KW-0418">Kinase</keyword>
<dbReference type="STRING" id="1121331.SAMN02745248_00104"/>
<feature type="domain" description="Thiamin pyrophosphokinase thiamin-binding" evidence="6">
    <location>
        <begin position="146"/>
        <end position="205"/>
    </location>
</feature>
<dbReference type="NCBIfam" id="TIGR01378">
    <property type="entry name" value="thi_PPkinase"/>
    <property type="match status" value="1"/>
</dbReference>
<dbReference type="CDD" id="cd07995">
    <property type="entry name" value="TPK"/>
    <property type="match status" value="1"/>
</dbReference>
<dbReference type="Pfam" id="PF04263">
    <property type="entry name" value="TPK_catalytic"/>
    <property type="match status" value="1"/>
</dbReference>
<keyword evidence="1" id="KW-0808">Transferase</keyword>
<dbReference type="Proteomes" id="UP000183952">
    <property type="component" value="Unassembled WGS sequence"/>
</dbReference>
<dbReference type="Pfam" id="PF04265">
    <property type="entry name" value="TPK_B1_binding"/>
    <property type="match status" value="1"/>
</dbReference>
<reference evidence="7 8" key="1">
    <citation type="submission" date="2016-11" db="EMBL/GenBank/DDBJ databases">
        <authorList>
            <person name="Jaros S."/>
            <person name="Januszkiewicz K."/>
            <person name="Wedrychowicz H."/>
        </authorList>
    </citation>
    <scope>NUCLEOTIDE SEQUENCE [LARGE SCALE GENOMIC DNA]</scope>
    <source>
        <strain evidence="7 8">DSM 3090</strain>
    </source>
</reference>
<keyword evidence="2" id="KW-0547">Nucleotide-binding</keyword>
<name>A0A1M6JA16_9CLOT</name>
<evidence type="ECO:0000313" key="8">
    <source>
        <dbReference type="Proteomes" id="UP000183952"/>
    </source>
</evidence>
<evidence type="ECO:0000256" key="4">
    <source>
        <dbReference type="ARBA" id="ARBA00022840"/>
    </source>
</evidence>
<dbReference type="InterPro" id="IPR006282">
    <property type="entry name" value="Thi_PPkinase"/>
</dbReference>
<dbReference type="SMART" id="SM00983">
    <property type="entry name" value="TPK_B1_binding"/>
    <property type="match status" value="1"/>
</dbReference>
<proteinExistence type="predicted"/>
<dbReference type="SUPFAM" id="SSF63999">
    <property type="entry name" value="Thiamin pyrophosphokinase, catalytic domain"/>
    <property type="match status" value="1"/>
</dbReference>
<dbReference type="Gene3D" id="3.40.50.10240">
    <property type="entry name" value="Thiamin pyrophosphokinase, catalytic domain"/>
    <property type="match status" value="1"/>
</dbReference>
<evidence type="ECO:0000256" key="1">
    <source>
        <dbReference type="ARBA" id="ARBA00022679"/>
    </source>
</evidence>
<dbReference type="PANTHER" id="PTHR41299">
    <property type="entry name" value="THIAMINE PYROPHOSPHOKINASE"/>
    <property type="match status" value="1"/>
</dbReference>
<evidence type="ECO:0000313" key="7">
    <source>
        <dbReference type="EMBL" id="SHJ43521.1"/>
    </source>
</evidence>
<keyword evidence="8" id="KW-1185">Reference proteome</keyword>
<dbReference type="SUPFAM" id="SSF63862">
    <property type="entry name" value="Thiamin pyrophosphokinase, substrate-binding domain"/>
    <property type="match status" value="1"/>
</dbReference>
<gene>
    <name evidence="7" type="ORF">SAMN02745248_00104</name>
</gene>
<dbReference type="GO" id="GO:0030975">
    <property type="term" value="F:thiamine binding"/>
    <property type="evidence" value="ECO:0007669"/>
    <property type="project" value="InterPro"/>
</dbReference>
<dbReference type="InterPro" id="IPR007371">
    <property type="entry name" value="TPK_catalytic"/>
</dbReference>
<keyword evidence="4" id="KW-0067">ATP-binding</keyword>
<dbReference type="GO" id="GO:0016301">
    <property type="term" value="F:kinase activity"/>
    <property type="evidence" value="ECO:0007669"/>
    <property type="project" value="UniProtKB-KW"/>
</dbReference>
<dbReference type="OrthoDB" id="9804377at2"/>
<dbReference type="AlphaFoldDB" id="A0A1M6JA16"/>
<evidence type="ECO:0000256" key="3">
    <source>
        <dbReference type="ARBA" id="ARBA00022777"/>
    </source>
</evidence>
<dbReference type="GO" id="GO:0009229">
    <property type="term" value="P:thiamine diphosphate biosynthetic process"/>
    <property type="evidence" value="ECO:0007669"/>
    <property type="project" value="InterPro"/>
</dbReference>
<dbReference type="GO" id="GO:0004788">
    <property type="term" value="F:thiamine diphosphokinase activity"/>
    <property type="evidence" value="ECO:0007669"/>
    <property type="project" value="UniProtKB-UniRule"/>
</dbReference>
<evidence type="ECO:0000256" key="5">
    <source>
        <dbReference type="NCBIfam" id="TIGR01378"/>
    </source>
</evidence>
<protein>
    <recommendedName>
        <fullName evidence="5">Thiamine diphosphokinase</fullName>
        <ecNumber evidence="5">2.7.6.2</ecNumber>
    </recommendedName>
</protein>
<dbReference type="EMBL" id="FRAD01000003">
    <property type="protein sequence ID" value="SHJ43521.1"/>
    <property type="molecule type" value="Genomic_DNA"/>
</dbReference>
<accession>A0A1M6JA16</accession>
<dbReference type="InterPro" id="IPR053149">
    <property type="entry name" value="TPK"/>
</dbReference>
<evidence type="ECO:0000256" key="2">
    <source>
        <dbReference type="ARBA" id="ARBA00022741"/>
    </source>
</evidence>
<dbReference type="EC" id="2.7.6.2" evidence="5"/>
<dbReference type="PANTHER" id="PTHR41299:SF1">
    <property type="entry name" value="THIAMINE PYROPHOSPHOKINASE"/>
    <property type="match status" value="1"/>
</dbReference>
<dbReference type="InterPro" id="IPR007373">
    <property type="entry name" value="Thiamin_PyroPKinase_B1-bd"/>
</dbReference>